<evidence type="ECO:0000256" key="3">
    <source>
        <dbReference type="ARBA" id="ARBA00022816"/>
    </source>
</evidence>
<feature type="region of interest" description="Disordered" evidence="9">
    <location>
        <begin position="476"/>
        <end position="501"/>
    </location>
</feature>
<dbReference type="PANTHER" id="PTHR13437">
    <property type="entry name" value="NUCLEOPORIN P58/P45 NUCLEOPORIN-LIKE PROTEIN 1"/>
    <property type="match status" value="1"/>
</dbReference>
<feature type="coiled-coil region" evidence="8">
    <location>
        <begin position="404"/>
        <end position="438"/>
    </location>
</feature>
<keyword evidence="7" id="KW-0539">Nucleus</keyword>
<dbReference type="EMBL" id="JACYCF010000011">
    <property type="protein sequence ID" value="KAF8754360.1"/>
    <property type="molecule type" value="Genomic_DNA"/>
</dbReference>
<evidence type="ECO:0000256" key="9">
    <source>
        <dbReference type="SAM" id="MobiDB-lite"/>
    </source>
</evidence>
<keyword evidence="3" id="KW-0509">mRNA transport</keyword>
<evidence type="ECO:0000256" key="7">
    <source>
        <dbReference type="ARBA" id="ARBA00023242"/>
    </source>
</evidence>
<evidence type="ECO:0000256" key="1">
    <source>
        <dbReference type="ARBA" id="ARBA00004567"/>
    </source>
</evidence>
<dbReference type="GO" id="GO:0015031">
    <property type="term" value="P:protein transport"/>
    <property type="evidence" value="ECO:0007669"/>
    <property type="project" value="UniProtKB-KW"/>
</dbReference>
<dbReference type="AlphaFoldDB" id="A0A8H7I9Q2"/>
<evidence type="ECO:0000256" key="5">
    <source>
        <dbReference type="ARBA" id="ARBA00023010"/>
    </source>
</evidence>
<comment type="caution">
    <text evidence="10">The sequence shown here is derived from an EMBL/GenBank/DDBJ whole genome shotgun (WGS) entry which is preliminary data.</text>
</comment>
<dbReference type="Proteomes" id="UP000614334">
    <property type="component" value="Unassembled WGS sequence"/>
</dbReference>
<feature type="compositionally biased region" description="Basic and acidic residues" evidence="9">
    <location>
        <begin position="485"/>
        <end position="501"/>
    </location>
</feature>
<keyword evidence="2" id="KW-0813">Transport</keyword>
<keyword evidence="5" id="KW-0811">Translocation</keyword>
<name>A0A8H7I9Q2_9AGAM</name>
<keyword evidence="6" id="KW-0906">Nuclear pore complex</keyword>
<evidence type="ECO:0000256" key="8">
    <source>
        <dbReference type="SAM" id="Coils"/>
    </source>
</evidence>
<dbReference type="GO" id="GO:0008139">
    <property type="term" value="F:nuclear localization sequence binding"/>
    <property type="evidence" value="ECO:0007669"/>
    <property type="project" value="InterPro"/>
</dbReference>
<dbReference type="GO" id="GO:0017056">
    <property type="term" value="F:structural constituent of nuclear pore"/>
    <property type="evidence" value="ECO:0007669"/>
    <property type="project" value="InterPro"/>
</dbReference>
<dbReference type="GO" id="GO:0005643">
    <property type="term" value="C:nuclear pore"/>
    <property type="evidence" value="ECO:0007669"/>
    <property type="project" value="UniProtKB-SubCell"/>
</dbReference>
<reference evidence="10" key="1">
    <citation type="submission" date="2020-09" db="EMBL/GenBank/DDBJ databases">
        <title>Comparative genome analyses of four rice-infecting Rhizoctonia solani isolates reveal extensive enrichment of homogalacturonan modification genes.</title>
        <authorList>
            <person name="Lee D.-Y."/>
            <person name="Jeon J."/>
            <person name="Kim K.-T."/>
            <person name="Cheong K."/>
            <person name="Song H."/>
            <person name="Choi G."/>
            <person name="Ko J."/>
            <person name="Opiyo S.O."/>
            <person name="Zuo S."/>
            <person name="Madhav S."/>
            <person name="Lee Y.-H."/>
            <person name="Wang G.-L."/>
        </authorList>
    </citation>
    <scope>NUCLEOTIDE SEQUENCE</scope>
    <source>
        <strain evidence="10">AG1-IA B2</strain>
    </source>
</reference>
<sequence>MITKPRSSSTASRSRVDAPLLTFVGPDPTDKSSVDGVMFESPIERGYIPQWDANPVAVTGASRRAQPGPWDRTRINALPQERMTGLIAVPKPVVANPAPLCCTRKISRLGVTILNLKNRDTLASRRYKHVTVGNSTASTYFRPKMFSFGSAAAKPATTGFGGSLFGQANTTQATPATTGGLFGAGANTSGQPGNAPTTTATNTGGLFGSTQPAAGTSTATTGSGLFGTQQPTTTATTGGLFGAQPAATTATTALLTGANTAAGTTGSSFGFGASAAAPAPAQPAAQASGPFTRTTKFNDLPDAQKKVFEEIESFIQGRVQISVELKAQKLGEEIAKEQAALDELTRSLSAASSALSSDRLAADDQRTKTDRNLQDALIATRIIDGFTKPQQMGGYLTSYANFPLEYFTRQVEEMKERVQRYKSTVEQIERKLAQVYEANSAQPAQPSPQAIANALRAQHASFMALAARTAEIDAAVRNTRPRIQRGGEPRPDPPRSVCARE</sequence>
<gene>
    <name evidence="10" type="ORF">RHS01_06291</name>
</gene>
<evidence type="ECO:0000256" key="4">
    <source>
        <dbReference type="ARBA" id="ARBA00022927"/>
    </source>
</evidence>
<comment type="subcellular location">
    <subcellularLocation>
        <location evidence="1">Nucleus</location>
        <location evidence="1">Nuclear pore complex</location>
    </subcellularLocation>
</comment>
<keyword evidence="4" id="KW-0653">Protein transport</keyword>
<evidence type="ECO:0000256" key="6">
    <source>
        <dbReference type="ARBA" id="ARBA00023132"/>
    </source>
</evidence>
<evidence type="ECO:0000313" key="10">
    <source>
        <dbReference type="EMBL" id="KAF8754360.1"/>
    </source>
</evidence>
<evidence type="ECO:0000256" key="2">
    <source>
        <dbReference type="ARBA" id="ARBA00022448"/>
    </source>
</evidence>
<proteinExistence type="predicted"/>
<dbReference type="GO" id="GO:0051028">
    <property type="term" value="P:mRNA transport"/>
    <property type="evidence" value="ECO:0007669"/>
    <property type="project" value="UniProtKB-KW"/>
</dbReference>
<dbReference type="Gene3D" id="6.10.140.1350">
    <property type="match status" value="1"/>
</dbReference>
<evidence type="ECO:0000313" key="11">
    <source>
        <dbReference type="Proteomes" id="UP000614334"/>
    </source>
</evidence>
<dbReference type="InterPro" id="IPR024882">
    <property type="entry name" value="NUP58/p45/49"/>
</dbReference>
<organism evidence="10 11">
    <name type="scientific">Rhizoctonia solani</name>
    <dbReference type="NCBI Taxonomy" id="456999"/>
    <lineage>
        <taxon>Eukaryota</taxon>
        <taxon>Fungi</taxon>
        <taxon>Dikarya</taxon>
        <taxon>Basidiomycota</taxon>
        <taxon>Agaricomycotina</taxon>
        <taxon>Agaricomycetes</taxon>
        <taxon>Cantharellales</taxon>
        <taxon>Ceratobasidiaceae</taxon>
        <taxon>Rhizoctonia</taxon>
    </lineage>
</organism>
<dbReference type="PANTHER" id="PTHR13437:SF2">
    <property type="entry name" value="NUCLEOPORIN P58_P45"/>
    <property type="match status" value="1"/>
</dbReference>
<protein>
    <submittedName>
        <fullName evidence="10">Nucleoporin FG repeat region</fullName>
    </submittedName>
</protein>
<keyword evidence="8" id="KW-0175">Coiled coil</keyword>
<accession>A0A8H7I9Q2</accession>